<dbReference type="Proteomes" id="UP000231823">
    <property type="component" value="Chromosome"/>
</dbReference>
<dbReference type="GO" id="GO:0003676">
    <property type="term" value="F:nucleic acid binding"/>
    <property type="evidence" value="ECO:0007669"/>
    <property type="project" value="InterPro"/>
</dbReference>
<dbReference type="KEGG" id="sfz:SFLOR_v1c05370"/>
<dbReference type="SUPFAM" id="SSF53098">
    <property type="entry name" value="Ribonuclease H-like"/>
    <property type="match status" value="1"/>
</dbReference>
<organism evidence="2 3">
    <name type="scientific">Spiroplasma floricola 23-6</name>
    <dbReference type="NCBI Taxonomy" id="1336749"/>
    <lineage>
        <taxon>Bacteria</taxon>
        <taxon>Bacillati</taxon>
        <taxon>Mycoplasmatota</taxon>
        <taxon>Mollicutes</taxon>
        <taxon>Entomoplasmatales</taxon>
        <taxon>Spiroplasmataceae</taxon>
        <taxon>Spiroplasma</taxon>
    </lineage>
</organism>
<sequence length="260" mass="31117">MICKILNINRTSTYKKNKTLMNFLDDTRIMNLVISEIERNNFLSAYSAKRWALYFKLNYIDPFRINHKKLERIFKKFNHIAYYIKKQSKHEIKRYNETIRKNYLKEAKEIGFENIWTSDITEFSVKTKKGYICTVQDNLTGEIIGKSKRIDNQKTDFVLEAVEMAYKNKKYLGSILLHSDNGNQYTSLDYISLCNDLQIIRSYSKPGTPHHNGKHESFHGRLKDETIRTCYIENINQCMEIAWAWLDFYNNDRIRMNKKW</sequence>
<accession>A0A2K8SDR3</accession>
<protein>
    <recommendedName>
        <fullName evidence="1">Integrase catalytic domain-containing protein</fullName>
    </recommendedName>
</protein>
<evidence type="ECO:0000259" key="1">
    <source>
        <dbReference type="PROSITE" id="PS50994"/>
    </source>
</evidence>
<dbReference type="AlphaFoldDB" id="A0A2K8SDR3"/>
<evidence type="ECO:0000313" key="3">
    <source>
        <dbReference type="Proteomes" id="UP000231823"/>
    </source>
</evidence>
<name>A0A2K8SDR3_9MOLU</name>
<dbReference type="PANTHER" id="PTHR46889:SF4">
    <property type="entry name" value="TRANSPOSASE INSO FOR INSERTION SEQUENCE ELEMENT IS911B-RELATED"/>
    <property type="match status" value="1"/>
</dbReference>
<evidence type="ECO:0000313" key="2">
    <source>
        <dbReference type="EMBL" id="AUB31589.1"/>
    </source>
</evidence>
<gene>
    <name evidence="2" type="ORF">SFLOR_v1c05370</name>
</gene>
<dbReference type="PANTHER" id="PTHR46889">
    <property type="entry name" value="TRANSPOSASE INSF FOR INSERTION SEQUENCE IS3B-RELATED"/>
    <property type="match status" value="1"/>
</dbReference>
<dbReference type="PROSITE" id="PS50994">
    <property type="entry name" value="INTEGRASE"/>
    <property type="match status" value="1"/>
</dbReference>
<proteinExistence type="predicted"/>
<reference evidence="2 3" key="1">
    <citation type="submission" date="2017-12" db="EMBL/GenBank/DDBJ databases">
        <title>Complete genome sequence of Spiroplasma floricola 23-6 (ATCC 29989).</title>
        <authorList>
            <person name="Tsai Y.-M."/>
            <person name="Wu P.-S."/>
            <person name="Lo W.-S."/>
            <person name="Kuo C.-H."/>
        </authorList>
    </citation>
    <scope>NUCLEOTIDE SEQUENCE [LARGE SCALE GENOMIC DNA]</scope>
    <source>
        <strain evidence="2 3">23-6</strain>
    </source>
</reference>
<dbReference type="GO" id="GO:0015074">
    <property type="term" value="P:DNA integration"/>
    <property type="evidence" value="ECO:0007669"/>
    <property type="project" value="InterPro"/>
</dbReference>
<dbReference type="EMBL" id="CP025057">
    <property type="protein sequence ID" value="AUB31589.1"/>
    <property type="molecule type" value="Genomic_DNA"/>
</dbReference>
<dbReference type="InterPro" id="IPR050900">
    <property type="entry name" value="Transposase_IS3/IS150/IS904"/>
</dbReference>
<feature type="domain" description="Integrase catalytic" evidence="1">
    <location>
        <begin position="104"/>
        <end position="260"/>
    </location>
</feature>
<dbReference type="InterPro" id="IPR036397">
    <property type="entry name" value="RNaseH_sf"/>
</dbReference>
<dbReference type="InterPro" id="IPR012337">
    <property type="entry name" value="RNaseH-like_sf"/>
</dbReference>
<dbReference type="InterPro" id="IPR001584">
    <property type="entry name" value="Integrase_cat-core"/>
</dbReference>
<dbReference type="Pfam" id="PF00665">
    <property type="entry name" value="rve"/>
    <property type="match status" value="1"/>
</dbReference>
<dbReference type="Gene3D" id="3.30.420.10">
    <property type="entry name" value="Ribonuclease H-like superfamily/Ribonuclease H"/>
    <property type="match status" value="1"/>
</dbReference>
<keyword evidence="3" id="KW-1185">Reference proteome</keyword>